<name>A0A7S1CFW0_9STRA</name>
<evidence type="ECO:0000313" key="2">
    <source>
        <dbReference type="EMBL" id="CAD8916885.1"/>
    </source>
</evidence>
<dbReference type="AlphaFoldDB" id="A0A7S1CFW0"/>
<dbReference type="EMBL" id="HBFS01015109">
    <property type="protein sequence ID" value="CAD8916885.1"/>
    <property type="molecule type" value="Transcribed_RNA"/>
</dbReference>
<protein>
    <submittedName>
        <fullName evidence="2">Uncharacterized protein</fullName>
    </submittedName>
</protein>
<organism evidence="2">
    <name type="scientific">Bicosoecida sp. CB-2014</name>
    <dbReference type="NCBI Taxonomy" id="1486930"/>
    <lineage>
        <taxon>Eukaryota</taxon>
        <taxon>Sar</taxon>
        <taxon>Stramenopiles</taxon>
        <taxon>Bigyra</taxon>
        <taxon>Opalozoa</taxon>
        <taxon>Bicosoecida</taxon>
    </lineage>
</organism>
<gene>
    <name evidence="2" type="ORF">BSP0115_LOCUS10146</name>
</gene>
<accession>A0A7S1CFW0</accession>
<proteinExistence type="predicted"/>
<evidence type="ECO:0000256" key="1">
    <source>
        <dbReference type="SAM" id="Coils"/>
    </source>
</evidence>
<keyword evidence="1" id="KW-0175">Coiled coil</keyword>
<feature type="coiled-coil region" evidence="1">
    <location>
        <begin position="24"/>
        <end position="51"/>
    </location>
</feature>
<reference evidence="2" key="1">
    <citation type="submission" date="2021-01" db="EMBL/GenBank/DDBJ databases">
        <authorList>
            <person name="Corre E."/>
            <person name="Pelletier E."/>
            <person name="Niang G."/>
            <person name="Scheremetjew M."/>
            <person name="Finn R."/>
            <person name="Kale V."/>
            <person name="Holt S."/>
            <person name="Cochrane G."/>
            <person name="Meng A."/>
            <person name="Brown T."/>
            <person name="Cohen L."/>
        </authorList>
    </citation>
    <scope>NUCLEOTIDE SEQUENCE</scope>
    <source>
        <strain evidence="2">Ms1</strain>
    </source>
</reference>
<sequence>MEHTPNSRTKWWEEVVKKDDAMQRRQLVNLATQKKKQLERVKKEKRRMLKARLRDVSAALGEERSLRRVTEGELEDLRKIATTLESKTGKLPPKGAATMAALSS</sequence>